<name>A0A2M9ZC90_9LEPT</name>
<accession>A0A2M9ZC90</accession>
<gene>
    <name evidence="1" type="ORF">CH371_10890</name>
</gene>
<dbReference type="InterPro" id="IPR011458">
    <property type="entry name" value="DUF1564"/>
</dbReference>
<dbReference type="EMBL" id="NPDT01000003">
    <property type="protein sequence ID" value="PJZ66018.1"/>
    <property type="molecule type" value="Genomic_DNA"/>
</dbReference>
<evidence type="ECO:0000313" key="1">
    <source>
        <dbReference type="EMBL" id="PJZ66018.1"/>
    </source>
</evidence>
<evidence type="ECO:0000313" key="2">
    <source>
        <dbReference type="Proteomes" id="UP000231912"/>
    </source>
</evidence>
<organism evidence="1 2">
    <name type="scientific">Leptospira wolffii</name>
    <dbReference type="NCBI Taxonomy" id="409998"/>
    <lineage>
        <taxon>Bacteria</taxon>
        <taxon>Pseudomonadati</taxon>
        <taxon>Spirochaetota</taxon>
        <taxon>Spirochaetia</taxon>
        <taxon>Leptospirales</taxon>
        <taxon>Leptospiraceae</taxon>
        <taxon>Leptospira</taxon>
    </lineage>
</organism>
<dbReference type="Proteomes" id="UP000231912">
    <property type="component" value="Unassembled WGS sequence"/>
</dbReference>
<dbReference type="RefSeq" id="WP_100758900.1">
    <property type="nucleotide sequence ID" value="NZ_NPDT01000003.1"/>
</dbReference>
<proteinExistence type="predicted"/>
<dbReference type="Pfam" id="PF07600">
    <property type="entry name" value="DUF1564"/>
    <property type="match status" value="1"/>
</dbReference>
<reference evidence="1 2" key="1">
    <citation type="submission" date="2017-07" db="EMBL/GenBank/DDBJ databases">
        <title>Leptospira spp. isolated from tropical soils.</title>
        <authorList>
            <person name="Thibeaux R."/>
            <person name="Iraola G."/>
            <person name="Ferres I."/>
            <person name="Bierque E."/>
            <person name="Girault D."/>
            <person name="Soupe-Gilbert M.-E."/>
            <person name="Picardeau M."/>
            <person name="Goarant C."/>
        </authorList>
    </citation>
    <scope>NUCLEOTIDE SEQUENCE [LARGE SCALE GENOMIC DNA]</scope>
    <source>
        <strain evidence="1 2">FH2-C-A2</strain>
    </source>
</reference>
<evidence type="ECO:0008006" key="3">
    <source>
        <dbReference type="Google" id="ProtNLM"/>
    </source>
</evidence>
<dbReference type="AlphaFoldDB" id="A0A2M9ZC90"/>
<sequence>MTKLNYHKSSSDEISLKSRYIKDRKVSTLIIPPRYLKEVRKKGVTHLLEKALTTQSHILKTRLRINKSSPNIKYQTSIGTKARKYYTKINFRPKPEHWAQLRSLALSHGVSMCYLFIFLLEALLLNSSINKANTVWQLKATLRYGLQRNTLVRDLWITEFTKEDVYENRRRESSDPKIA</sequence>
<comment type="caution">
    <text evidence="1">The sequence shown here is derived from an EMBL/GenBank/DDBJ whole genome shotgun (WGS) entry which is preliminary data.</text>
</comment>
<protein>
    <recommendedName>
        <fullName evidence="3">DUF1564 family protein</fullName>
    </recommendedName>
</protein>